<feature type="compositionally biased region" description="Basic residues" evidence="1">
    <location>
        <begin position="1"/>
        <end position="10"/>
    </location>
</feature>
<feature type="transmembrane region" description="Helical" evidence="2">
    <location>
        <begin position="127"/>
        <end position="145"/>
    </location>
</feature>
<evidence type="ECO:0000256" key="1">
    <source>
        <dbReference type="SAM" id="MobiDB-lite"/>
    </source>
</evidence>
<keyword evidence="2" id="KW-0812">Transmembrane</keyword>
<dbReference type="EMBL" id="VJMJ01000175">
    <property type="protein sequence ID" value="KAF0728564.1"/>
    <property type="molecule type" value="Genomic_DNA"/>
</dbReference>
<gene>
    <name evidence="3" type="ORF">Ae201684_013527</name>
</gene>
<name>A0A6G0WMJ6_9STRA</name>
<feature type="region of interest" description="Disordered" evidence="1">
    <location>
        <begin position="1"/>
        <end position="26"/>
    </location>
</feature>
<protein>
    <submittedName>
        <fullName evidence="3">Uncharacterized protein</fullName>
    </submittedName>
</protein>
<evidence type="ECO:0000313" key="4">
    <source>
        <dbReference type="Proteomes" id="UP000481153"/>
    </source>
</evidence>
<dbReference type="AlphaFoldDB" id="A0A6G0WMJ6"/>
<organism evidence="3 4">
    <name type="scientific">Aphanomyces euteiches</name>
    <dbReference type="NCBI Taxonomy" id="100861"/>
    <lineage>
        <taxon>Eukaryota</taxon>
        <taxon>Sar</taxon>
        <taxon>Stramenopiles</taxon>
        <taxon>Oomycota</taxon>
        <taxon>Saprolegniomycetes</taxon>
        <taxon>Saprolegniales</taxon>
        <taxon>Verrucalvaceae</taxon>
        <taxon>Aphanomyces</taxon>
    </lineage>
</organism>
<keyword evidence="2" id="KW-0472">Membrane</keyword>
<keyword evidence="2" id="KW-1133">Transmembrane helix</keyword>
<accession>A0A6G0WMJ6</accession>
<keyword evidence="4" id="KW-1185">Reference proteome</keyword>
<evidence type="ECO:0000313" key="3">
    <source>
        <dbReference type="EMBL" id="KAF0728564.1"/>
    </source>
</evidence>
<proteinExistence type="predicted"/>
<dbReference type="Proteomes" id="UP000481153">
    <property type="component" value="Unassembled WGS sequence"/>
</dbReference>
<evidence type="ECO:0000256" key="2">
    <source>
        <dbReference type="SAM" id="Phobius"/>
    </source>
</evidence>
<reference evidence="3 4" key="1">
    <citation type="submission" date="2019-07" db="EMBL/GenBank/DDBJ databases">
        <title>Genomics analysis of Aphanomyces spp. identifies a new class of oomycete effector associated with host adaptation.</title>
        <authorList>
            <person name="Gaulin E."/>
        </authorList>
    </citation>
    <scope>NUCLEOTIDE SEQUENCE [LARGE SCALE GENOMIC DNA]</scope>
    <source>
        <strain evidence="3 4">ATCC 201684</strain>
    </source>
</reference>
<comment type="caution">
    <text evidence="3">The sequence shown here is derived from an EMBL/GenBank/DDBJ whole genome shotgun (WGS) entry which is preliminary data.</text>
</comment>
<sequence length="149" mass="17402">MLFQRGKRSLSARGNEQGSFGIARREGNPSKGDWSLVTQVVERLVTDRAINHRRVFLLESLITARRISYCRLVHARHLKQGRSFNVALASVSRPNTLIPIEQKHWNAREELQNMHLAAMQSLFPRRGYCFALVFLCSWLWLEWHFKTVK</sequence>